<protein>
    <recommendedName>
        <fullName evidence="5">LRRCT domain-containing protein</fullName>
    </recommendedName>
</protein>
<reference evidence="6 7" key="1">
    <citation type="journal article" date="2017" name="Gigascience">
        <title>Genome sequence of the small brown planthopper, Laodelphax striatellus.</title>
        <authorList>
            <person name="Zhu J."/>
            <person name="Jiang F."/>
            <person name="Wang X."/>
            <person name="Yang P."/>
            <person name="Bao Y."/>
            <person name="Zhao W."/>
            <person name="Wang W."/>
            <person name="Lu H."/>
            <person name="Wang Q."/>
            <person name="Cui N."/>
            <person name="Li J."/>
            <person name="Chen X."/>
            <person name="Luo L."/>
            <person name="Yu J."/>
            <person name="Kang L."/>
            <person name="Cui F."/>
        </authorList>
    </citation>
    <scope>NUCLEOTIDE SEQUENCE [LARGE SCALE GENOMIC DNA]</scope>
    <source>
        <strain evidence="6">Lst14</strain>
    </source>
</reference>
<sequence length="575" mass="64564">MEDDEQGCRACGGGGGGELAGAWRGRRAVARGGTWLLLSACIFVASVTVTVAMCPARCQCRDDTLQTVCADTGLEFVPIQLNPDLRHIDLHANRIGNVDYTLRIYQHLHTLDMSHNKISYLGKHNFELQEHLIFLNLSHNLVSTVKKGAFKGLHSLRVLDFSYNELQELEQGSLHDTKQLEVLDLSHNKITAFHDDTLFKNLEKLRVLSLDSNQILDVPGAVFKNLPSPSLEILDLSDNLIENLDEYAFPPVVFRNVKVINLSENVISDIHSSCFNPLHALTSLDLGYNNLTSVPTQQLAKLNFLHELDMSGNAFRTLQPVAFQSLFQMKVLRLSRMPFLQQIDSRAFVDNIHLERIVMNENRLVRSLPKRVFHGNPHLMHISVRDNSISTLDASYFPLERLRSLDVSGNPFNCNCSLLWLWELAEQESGREDDLSATTNETSVEESPVVSLRVEGLRCEQPEALRGVLLTEVPESVVRCEATWTNVAVVTSFVLALFAAFCIVLLLIGTERRSWTCGRDKEPNHVSAAETQRLAAGPPMVMLMPDKPAYMEPWPAMSVKNEYMTARKAPHIVYV</sequence>
<dbReference type="InterPro" id="IPR050333">
    <property type="entry name" value="SLRP"/>
</dbReference>
<evidence type="ECO:0000256" key="1">
    <source>
        <dbReference type="ARBA" id="ARBA00022614"/>
    </source>
</evidence>
<keyword evidence="3" id="KW-0677">Repeat</keyword>
<dbReference type="PROSITE" id="PS51450">
    <property type="entry name" value="LRR"/>
    <property type="match status" value="5"/>
</dbReference>
<evidence type="ECO:0000259" key="5">
    <source>
        <dbReference type="SMART" id="SM00082"/>
    </source>
</evidence>
<dbReference type="SUPFAM" id="SSF52058">
    <property type="entry name" value="L domain-like"/>
    <property type="match status" value="1"/>
</dbReference>
<dbReference type="SMART" id="SM00365">
    <property type="entry name" value="LRR_SD22"/>
    <property type="match status" value="5"/>
</dbReference>
<dbReference type="InterPro" id="IPR032675">
    <property type="entry name" value="LRR_dom_sf"/>
</dbReference>
<keyword evidence="7" id="KW-1185">Reference proteome</keyword>
<evidence type="ECO:0000256" key="3">
    <source>
        <dbReference type="ARBA" id="ARBA00022737"/>
    </source>
</evidence>
<keyword evidence="2" id="KW-0732">Signal</keyword>
<dbReference type="SMART" id="SM00082">
    <property type="entry name" value="LRRCT"/>
    <property type="match status" value="1"/>
</dbReference>
<dbReference type="AlphaFoldDB" id="A0A482X1W2"/>
<dbReference type="SMR" id="A0A482X1W2"/>
<organism evidence="6 7">
    <name type="scientific">Laodelphax striatellus</name>
    <name type="common">Small brown planthopper</name>
    <name type="synonym">Delphax striatella</name>
    <dbReference type="NCBI Taxonomy" id="195883"/>
    <lineage>
        <taxon>Eukaryota</taxon>
        <taxon>Metazoa</taxon>
        <taxon>Ecdysozoa</taxon>
        <taxon>Arthropoda</taxon>
        <taxon>Hexapoda</taxon>
        <taxon>Insecta</taxon>
        <taxon>Pterygota</taxon>
        <taxon>Neoptera</taxon>
        <taxon>Paraneoptera</taxon>
        <taxon>Hemiptera</taxon>
        <taxon>Auchenorrhyncha</taxon>
        <taxon>Fulgoroidea</taxon>
        <taxon>Delphacidae</taxon>
        <taxon>Criomorphinae</taxon>
        <taxon>Laodelphax</taxon>
    </lineage>
</organism>
<dbReference type="SMART" id="SM00369">
    <property type="entry name" value="LRR_TYP"/>
    <property type="match status" value="10"/>
</dbReference>
<dbReference type="Pfam" id="PF13516">
    <property type="entry name" value="LRR_6"/>
    <property type="match status" value="1"/>
</dbReference>
<comment type="caution">
    <text evidence="6">The sequence shown here is derived from an EMBL/GenBank/DDBJ whole genome shotgun (WGS) entry which is preliminary data.</text>
</comment>
<keyword evidence="4" id="KW-1133">Transmembrane helix</keyword>
<feature type="transmembrane region" description="Helical" evidence="4">
    <location>
        <begin position="34"/>
        <end position="53"/>
    </location>
</feature>
<dbReference type="GO" id="GO:0071944">
    <property type="term" value="C:cell periphery"/>
    <property type="evidence" value="ECO:0007669"/>
    <property type="project" value="UniProtKB-ARBA"/>
</dbReference>
<evidence type="ECO:0000313" key="7">
    <source>
        <dbReference type="Proteomes" id="UP000291343"/>
    </source>
</evidence>
<dbReference type="InterPro" id="IPR003591">
    <property type="entry name" value="Leu-rich_rpt_typical-subtyp"/>
</dbReference>
<dbReference type="InterPro" id="IPR000483">
    <property type="entry name" value="Cys-rich_flank_reg_C"/>
</dbReference>
<dbReference type="InParanoid" id="A0A482X1W2"/>
<proteinExistence type="predicted"/>
<evidence type="ECO:0000256" key="4">
    <source>
        <dbReference type="SAM" id="Phobius"/>
    </source>
</evidence>
<keyword evidence="4" id="KW-0812">Transmembrane</keyword>
<dbReference type="Gene3D" id="3.80.10.10">
    <property type="entry name" value="Ribonuclease Inhibitor"/>
    <property type="match status" value="3"/>
</dbReference>
<dbReference type="Pfam" id="PF13855">
    <property type="entry name" value="LRR_8"/>
    <property type="match status" value="3"/>
</dbReference>
<accession>A0A482X1W2</accession>
<feature type="domain" description="LRRCT" evidence="5">
    <location>
        <begin position="410"/>
        <end position="481"/>
    </location>
</feature>
<keyword evidence="1" id="KW-0433">Leucine-rich repeat</keyword>
<evidence type="ECO:0000313" key="6">
    <source>
        <dbReference type="EMBL" id="RZF39867.1"/>
    </source>
</evidence>
<dbReference type="PANTHER" id="PTHR45712:SF22">
    <property type="entry name" value="INSULIN-LIKE GROWTH FACTOR-BINDING PROTEIN COMPLEX ACID LABILE SUBUNIT"/>
    <property type="match status" value="1"/>
</dbReference>
<evidence type="ECO:0000256" key="2">
    <source>
        <dbReference type="ARBA" id="ARBA00022729"/>
    </source>
</evidence>
<dbReference type="STRING" id="195883.A0A482X1W2"/>
<dbReference type="PANTHER" id="PTHR45712">
    <property type="entry name" value="AGAP008170-PA"/>
    <property type="match status" value="1"/>
</dbReference>
<dbReference type="EMBL" id="QKKF02019538">
    <property type="protein sequence ID" value="RZF39867.1"/>
    <property type="molecule type" value="Genomic_DNA"/>
</dbReference>
<keyword evidence="4" id="KW-0472">Membrane</keyword>
<gene>
    <name evidence="6" type="ORF">LSTR_LSTR014166</name>
</gene>
<feature type="transmembrane region" description="Helical" evidence="4">
    <location>
        <begin position="484"/>
        <end position="509"/>
    </location>
</feature>
<name>A0A482X1W2_LAOST</name>
<dbReference type="FunFam" id="3.80.10.10:FF:001164">
    <property type="entry name" value="GH01279p"/>
    <property type="match status" value="1"/>
</dbReference>
<dbReference type="OrthoDB" id="2190652at2759"/>
<dbReference type="InterPro" id="IPR001611">
    <property type="entry name" value="Leu-rich_rpt"/>
</dbReference>
<dbReference type="Proteomes" id="UP000291343">
    <property type="component" value="Unassembled WGS sequence"/>
</dbReference>